<sequence length="377" mass="42684">MEDRLAILTTLAYGAALDDEKWDAFLQACSDLVGGGVRTCLFGYDADARIELGARQFGYDPAYQLSYAAYYSQKDFLAARLMEEGPGRVVPYGEVWNDFGLRNTEFYDDWVRPQEDIIGGCSVLLFKQEKRLFAFSGSIRSRDSDQLERPWQRIVTYLTPHLRQAFEVARALAGAELEKKAMVNVQNPARTGCLVVSRDRRIVFANRQAENMLDSGELVRSDFRQRLLFADPTWDQRLGQILASRILTTPQTLRLLNDLPTPFICRIAPLGSDDLGTRSSGMLFGREEPCFLLTISQEHDVPDIGERLRNRFGLTPHEAQVVLHISSGLLAKEISEIRGTSVHTVRNQIHNAMSKMEVRRQSEIVRIVAAMRNPLLQ</sequence>
<keyword evidence="3" id="KW-1185">Reference proteome</keyword>
<evidence type="ECO:0000313" key="3">
    <source>
        <dbReference type="Proteomes" id="UP000199064"/>
    </source>
</evidence>
<dbReference type="InterPro" id="IPR000792">
    <property type="entry name" value="Tscrpt_reg_LuxR_C"/>
</dbReference>
<dbReference type="EMBL" id="FNSL01000001">
    <property type="protein sequence ID" value="SEB72158.1"/>
    <property type="molecule type" value="Genomic_DNA"/>
</dbReference>
<evidence type="ECO:0000313" key="2">
    <source>
        <dbReference type="EMBL" id="SEB72158.1"/>
    </source>
</evidence>
<protein>
    <submittedName>
        <fullName evidence="2">DNA-binding transcriptional regulator, CsgD family</fullName>
    </submittedName>
</protein>
<organism evidence="2 3">
    <name type="scientific">Nitratireductor aquibiodomus</name>
    <dbReference type="NCBI Taxonomy" id="204799"/>
    <lineage>
        <taxon>Bacteria</taxon>
        <taxon>Pseudomonadati</taxon>
        <taxon>Pseudomonadota</taxon>
        <taxon>Alphaproteobacteria</taxon>
        <taxon>Hyphomicrobiales</taxon>
        <taxon>Phyllobacteriaceae</taxon>
        <taxon>Nitratireductor</taxon>
    </lineage>
</organism>
<dbReference type="GO" id="GO:0003677">
    <property type="term" value="F:DNA binding"/>
    <property type="evidence" value="ECO:0007669"/>
    <property type="project" value="UniProtKB-KW"/>
</dbReference>
<dbReference type="InterPro" id="IPR036388">
    <property type="entry name" value="WH-like_DNA-bd_sf"/>
</dbReference>
<dbReference type="SUPFAM" id="SSF46894">
    <property type="entry name" value="C-terminal effector domain of the bipartite response regulators"/>
    <property type="match status" value="1"/>
</dbReference>
<proteinExistence type="predicted"/>
<feature type="domain" description="HTH luxR-type" evidence="1">
    <location>
        <begin position="307"/>
        <end position="372"/>
    </location>
</feature>
<accession>A0A1H4LNE4</accession>
<dbReference type="InterPro" id="IPR016032">
    <property type="entry name" value="Sig_transdc_resp-reg_C-effctor"/>
</dbReference>
<dbReference type="AlphaFoldDB" id="A0A1H4LNE4"/>
<evidence type="ECO:0000259" key="1">
    <source>
        <dbReference type="PROSITE" id="PS50043"/>
    </source>
</evidence>
<dbReference type="Pfam" id="PF00196">
    <property type="entry name" value="GerE"/>
    <property type="match status" value="1"/>
</dbReference>
<gene>
    <name evidence="2" type="ORF">SAMN05216452_2915</name>
</gene>
<name>A0A1H4LNE4_9HYPH</name>
<reference evidence="3" key="1">
    <citation type="submission" date="2016-10" db="EMBL/GenBank/DDBJ databases">
        <authorList>
            <person name="Varghese N."/>
            <person name="Submissions S."/>
        </authorList>
    </citation>
    <scope>NUCLEOTIDE SEQUENCE [LARGE SCALE GENOMIC DNA]</scope>
    <source>
        <strain evidence="3">ES.061</strain>
    </source>
</reference>
<dbReference type="SMART" id="SM00421">
    <property type="entry name" value="HTH_LUXR"/>
    <property type="match status" value="1"/>
</dbReference>
<keyword evidence="2" id="KW-0238">DNA-binding</keyword>
<dbReference type="CDD" id="cd06170">
    <property type="entry name" value="LuxR_C_like"/>
    <property type="match status" value="1"/>
</dbReference>
<dbReference type="Gene3D" id="1.10.10.10">
    <property type="entry name" value="Winged helix-like DNA-binding domain superfamily/Winged helix DNA-binding domain"/>
    <property type="match status" value="1"/>
</dbReference>
<dbReference type="PROSITE" id="PS50043">
    <property type="entry name" value="HTH_LUXR_2"/>
    <property type="match status" value="1"/>
</dbReference>
<dbReference type="GO" id="GO:0006355">
    <property type="term" value="P:regulation of DNA-templated transcription"/>
    <property type="evidence" value="ECO:0007669"/>
    <property type="project" value="InterPro"/>
</dbReference>
<dbReference type="Proteomes" id="UP000199064">
    <property type="component" value="Unassembled WGS sequence"/>
</dbReference>